<feature type="transmembrane region" description="Helical" evidence="10">
    <location>
        <begin position="215"/>
        <end position="241"/>
    </location>
</feature>
<comment type="similarity">
    <text evidence="2 10">Belongs to the FliR/MopE/SpaR family.</text>
</comment>
<keyword evidence="4 10" id="KW-1003">Cell membrane</keyword>
<name>A0ABS2Q5A4_9BACL</name>
<evidence type="ECO:0000256" key="4">
    <source>
        <dbReference type="ARBA" id="ARBA00022475"/>
    </source>
</evidence>
<dbReference type="NCBIfam" id="TIGR01400">
    <property type="entry name" value="fliR"/>
    <property type="match status" value="1"/>
</dbReference>
<keyword evidence="12" id="KW-1185">Reference proteome</keyword>
<evidence type="ECO:0000313" key="11">
    <source>
        <dbReference type="EMBL" id="MBM7656962.1"/>
    </source>
</evidence>
<dbReference type="RefSeq" id="WP_205005329.1">
    <property type="nucleotide sequence ID" value="NZ_CBCRXA010000003.1"/>
</dbReference>
<comment type="caution">
    <text evidence="11">The sequence shown here is derived from an EMBL/GenBank/DDBJ whole genome shotgun (WGS) entry which is preliminary data.</text>
</comment>
<evidence type="ECO:0000256" key="8">
    <source>
        <dbReference type="ARBA" id="ARBA00023143"/>
    </source>
</evidence>
<protein>
    <recommendedName>
        <fullName evidence="3 9">Flagellar biosynthetic protein FliR</fullName>
    </recommendedName>
</protein>
<keyword evidence="5 10" id="KW-0812">Transmembrane</keyword>
<comment type="function">
    <text evidence="1 10">Role in flagellar biosynthesis.</text>
</comment>
<accession>A0ABS2Q5A4</accession>
<keyword evidence="7 10" id="KW-0472">Membrane</keyword>
<feature type="transmembrane region" description="Helical" evidence="10">
    <location>
        <begin position="6"/>
        <end position="27"/>
    </location>
</feature>
<comment type="subcellular location">
    <subcellularLocation>
        <location evidence="10">Cell membrane</location>
        <topology evidence="10">Multi-pass membrane protein</topology>
    </subcellularLocation>
    <subcellularLocation>
        <location evidence="10">Bacterial flagellum basal body</location>
    </subcellularLocation>
</comment>
<dbReference type="PANTHER" id="PTHR30065">
    <property type="entry name" value="FLAGELLAR BIOSYNTHETIC PROTEIN FLIR"/>
    <property type="match status" value="1"/>
</dbReference>
<keyword evidence="11" id="KW-0969">Cilium</keyword>
<organism evidence="11 12">
    <name type="scientific">Sporolactobacillus spathodeae</name>
    <dbReference type="NCBI Taxonomy" id="1465502"/>
    <lineage>
        <taxon>Bacteria</taxon>
        <taxon>Bacillati</taxon>
        <taxon>Bacillota</taxon>
        <taxon>Bacilli</taxon>
        <taxon>Bacillales</taxon>
        <taxon>Sporolactobacillaceae</taxon>
        <taxon>Sporolactobacillus</taxon>
    </lineage>
</organism>
<evidence type="ECO:0000256" key="1">
    <source>
        <dbReference type="ARBA" id="ARBA00002578"/>
    </source>
</evidence>
<dbReference type="PANTHER" id="PTHR30065:SF1">
    <property type="entry name" value="SURFACE PRESENTATION OF ANTIGENS PROTEIN SPAR"/>
    <property type="match status" value="1"/>
</dbReference>
<evidence type="ECO:0000256" key="10">
    <source>
        <dbReference type="RuleBase" id="RU362071"/>
    </source>
</evidence>
<feature type="transmembrane region" description="Helical" evidence="10">
    <location>
        <begin position="122"/>
        <end position="148"/>
    </location>
</feature>
<dbReference type="EMBL" id="JAFBEV010000003">
    <property type="protein sequence ID" value="MBM7656962.1"/>
    <property type="molecule type" value="Genomic_DNA"/>
</dbReference>
<reference evidence="11 12" key="1">
    <citation type="submission" date="2021-01" db="EMBL/GenBank/DDBJ databases">
        <title>Genomic Encyclopedia of Type Strains, Phase IV (KMG-IV): sequencing the most valuable type-strain genomes for metagenomic binning, comparative biology and taxonomic classification.</title>
        <authorList>
            <person name="Goeker M."/>
        </authorList>
    </citation>
    <scope>NUCLEOTIDE SEQUENCE [LARGE SCALE GENOMIC DNA]</scope>
    <source>
        <strain evidence="11 12">DSM 100968</strain>
    </source>
</reference>
<evidence type="ECO:0000256" key="3">
    <source>
        <dbReference type="ARBA" id="ARBA00021717"/>
    </source>
</evidence>
<dbReference type="PRINTS" id="PR00953">
    <property type="entry name" value="TYPE3IMRPROT"/>
</dbReference>
<sequence>MAIFNAIPVFLLILVRVASFMVTMPIFSYRTIPAQVKIGLSVALALLIDVTIFKSQAIPLNAAFVLLVLKEALIGLSMGFVSAILIYAVQFAGSIIDLQMGFAIANTISPENGMTTPITGQLLYMLELLFFLGVDAHHMLLNGLLYSFTVLPLNDLTVNLADGHAAAFVARLTAQLFVIALQLAIPIIGCLFLVDMAVGIVARTVPQINVFVVGLPLKIIVGFMLMLIVFPAFILIFRFVFDSMTDAFSTYIQILERS</sequence>
<feature type="transmembrane region" description="Helical" evidence="10">
    <location>
        <begin position="73"/>
        <end position="92"/>
    </location>
</feature>
<proteinExistence type="inferred from homology"/>
<dbReference type="Proteomes" id="UP000823201">
    <property type="component" value="Unassembled WGS sequence"/>
</dbReference>
<evidence type="ECO:0000256" key="7">
    <source>
        <dbReference type="ARBA" id="ARBA00023136"/>
    </source>
</evidence>
<evidence type="ECO:0000313" key="12">
    <source>
        <dbReference type="Proteomes" id="UP000823201"/>
    </source>
</evidence>
<dbReference type="InterPro" id="IPR006303">
    <property type="entry name" value="FliR"/>
</dbReference>
<evidence type="ECO:0000256" key="6">
    <source>
        <dbReference type="ARBA" id="ARBA00022989"/>
    </source>
</evidence>
<evidence type="ECO:0000256" key="2">
    <source>
        <dbReference type="ARBA" id="ARBA00009772"/>
    </source>
</evidence>
<keyword evidence="8 10" id="KW-0975">Bacterial flagellum</keyword>
<evidence type="ECO:0000256" key="5">
    <source>
        <dbReference type="ARBA" id="ARBA00022692"/>
    </source>
</evidence>
<keyword evidence="6 10" id="KW-1133">Transmembrane helix</keyword>
<feature type="transmembrane region" description="Helical" evidence="10">
    <location>
        <begin position="168"/>
        <end position="194"/>
    </location>
</feature>
<keyword evidence="11" id="KW-0282">Flagellum</keyword>
<dbReference type="InterPro" id="IPR002010">
    <property type="entry name" value="T3SS_IM_R"/>
</dbReference>
<evidence type="ECO:0000256" key="9">
    <source>
        <dbReference type="NCBIfam" id="TIGR01400"/>
    </source>
</evidence>
<keyword evidence="11" id="KW-0966">Cell projection</keyword>
<gene>
    <name evidence="11" type="ORF">JOC27_000403</name>
</gene>
<dbReference type="Pfam" id="PF01311">
    <property type="entry name" value="Bac_export_1"/>
    <property type="match status" value="1"/>
</dbReference>